<sequence length="235" mass="27131">MRLIQPLQFEEPGDCPYLPGRKKRYEFFLAGQLDGVELSRYLAEGWRKFGLYYFRPACPDCRACTPLRIPVAEFTPTREQRRVLKKAASLGVNFGPLRLSDRAYAIYREHARERFGLEANPEEFLLNFYLPSCPAMQSEIVVEEETAGIGFLDIGADCLSSVYFAFDPAYAPFNPGTFSILKEIEQARAMGLSWYYLGYFVPGCRSLAYKDRFHPRQHRDWRTGEWRTVDASPHP</sequence>
<dbReference type="PANTHER" id="PTHR21367">
    <property type="entry name" value="ARGININE-TRNA-PROTEIN TRANSFERASE 1"/>
    <property type="match status" value="1"/>
</dbReference>
<dbReference type="GO" id="GO:0004057">
    <property type="term" value="F:arginyl-tRNA--protein transferase activity"/>
    <property type="evidence" value="ECO:0007669"/>
    <property type="project" value="UniProtKB-EC"/>
</dbReference>
<evidence type="ECO:0000259" key="3">
    <source>
        <dbReference type="Pfam" id="PF04376"/>
    </source>
</evidence>
<dbReference type="EC" id="2.3.2.8" evidence="5"/>
<keyword evidence="1 5" id="KW-0808">Transferase</keyword>
<protein>
    <submittedName>
        <fullName evidence="5">Arginyltransferase</fullName>
        <ecNumber evidence="5">2.3.2.8</ecNumber>
    </submittedName>
</protein>
<dbReference type="InterPro" id="IPR007471">
    <property type="entry name" value="N-end_Aminoacyl_Trfase_N"/>
</dbReference>
<name>A0A550JKC9_9BACT</name>
<evidence type="ECO:0000313" key="6">
    <source>
        <dbReference type="Proteomes" id="UP000317155"/>
    </source>
</evidence>
<comment type="caution">
    <text evidence="5">The sequence shown here is derived from an EMBL/GenBank/DDBJ whole genome shotgun (WGS) entry which is preliminary data.</text>
</comment>
<dbReference type="AlphaFoldDB" id="A0A550JKC9"/>
<keyword evidence="6" id="KW-1185">Reference proteome</keyword>
<proteinExistence type="predicted"/>
<reference evidence="5 6" key="1">
    <citation type="submission" date="2019-07" db="EMBL/GenBank/DDBJ databases">
        <title>Insights of Desulfuromonas acetexigens electromicrobiology.</title>
        <authorList>
            <person name="Katuri K."/>
            <person name="Sapireddy V."/>
            <person name="Shaw D.R."/>
            <person name="Saikaly P."/>
        </authorList>
    </citation>
    <scope>NUCLEOTIDE SEQUENCE [LARGE SCALE GENOMIC DNA]</scope>
    <source>
        <strain evidence="5 6">2873</strain>
    </source>
</reference>
<organism evidence="5 6">
    <name type="scientific">Trichloromonas acetexigens</name>
    <dbReference type="NCBI Taxonomy" id="38815"/>
    <lineage>
        <taxon>Bacteria</taxon>
        <taxon>Pseudomonadati</taxon>
        <taxon>Thermodesulfobacteriota</taxon>
        <taxon>Desulfuromonadia</taxon>
        <taxon>Desulfuromonadales</taxon>
        <taxon>Trichloromonadaceae</taxon>
        <taxon>Trichloromonas</taxon>
    </lineage>
</organism>
<dbReference type="PANTHER" id="PTHR21367:SF1">
    <property type="entry name" value="ARGINYL-TRNA--PROTEIN TRANSFERASE 1"/>
    <property type="match status" value="1"/>
</dbReference>
<dbReference type="Proteomes" id="UP000317155">
    <property type="component" value="Unassembled WGS sequence"/>
</dbReference>
<dbReference type="NCBIfam" id="NF002346">
    <property type="entry name" value="PRK01305.2-3"/>
    <property type="match status" value="1"/>
</dbReference>
<dbReference type="GO" id="GO:0005737">
    <property type="term" value="C:cytoplasm"/>
    <property type="evidence" value="ECO:0007669"/>
    <property type="project" value="TreeGrafter"/>
</dbReference>
<accession>A0A550JKC9</accession>
<evidence type="ECO:0000256" key="1">
    <source>
        <dbReference type="ARBA" id="ARBA00022679"/>
    </source>
</evidence>
<evidence type="ECO:0000313" key="5">
    <source>
        <dbReference type="EMBL" id="TRO83674.1"/>
    </source>
</evidence>
<dbReference type="OrthoDB" id="9782022at2"/>
<evidence type="ECO:0000259" key="4">
    <source>
        <dbReference type="Pfam" id="PF04377"/>
    </source>
</evidence>
<evidence type="ECO:0000256" key="2">
    <source>
        <dbReference type="ARBA" id="ARBA00023315"/>
    </source>
</evidence>
<feature type="domain" description="N-end rule aminoacyl transferase C-terminal" evidence="4">
    <location>
        <begin position="104"/>
        <end position="218"/>
    </location>
</feature>
<keyword evidence="2 5" id="KW-0012">Acyltransferase</keyword>
<dbReference type="Pfam" id="PF04376">
    <property type="entry name" value="ATE_N"/>
    <property type="match status" value="1"/>
</dbReference>
<dbReference type="InterPro" id="IPR016181">
    <property type="entry name" value="Acyl_CoA_acyltransferase"/>
</dbReference>
<feature type="domain" description="N-end aminoacyl transferase N-terminal" evidence="3">
    <location>
        <begin position="14"/>
        <end position="82"/>
    </location>
</feature>
<dbReference type="InterPro" id="IPR007472">
    <property type="entry name" value="N-end_Aminoacyl_Trfase_C"/>
</dbReference>
<dbReference type="Pfam" id="PF04377">
    <property type="entry name" value="ATE_C"/>
    <property type="match status" value="1"/>
</dbReference>
<dbReference type="RefSeq" id="WP_092052257.1">
    <property type="nucleotide sequence ID" value="NZ_FOJJ01000001.1"/>
</dbReference>
<dbReference type="InterPro" id="IPR030700">
    <property type="entry name" value="N-end_Aminoacyl_Trfase"/>
</dbReference>
<dbReference type="EMBL" id="VJVV01000001">
    <property type="protein sequence ID" value="TRO83674.1"/>
    <property type="molecule type" value="Genomic_DNA"/>
</dbReference>
<gene>
    <name evidence="5" type="ORF">FL622_00380</name>
</gene>
<dbReference type="SUPFAM" id="SSF55729">
    <property type="entry name" value="Acyl-CoA N-acyltransferases (Nat)"/>
    <property type="match status" value="1"/>
</dbReference>